<reference evidence="1" key="1">
    <citation type="submission" date="2021-02" db="EMBL/GenBank/DDBJ databases">
        <authorList>
            <person name="Cremers G."/>
            <person name="Picone N."/>
        </authorList>
    </citation>
    <scope>NUCLEOTIDE SEQUENCE</scope>
    <source>
        <strain evidence="1">PQ17</strain>
    </source>
</reference>
<evidence type="ECO:0008006" key="3">
    <source>
        <dbReference type="Google" id="ProtNLM"/>
    </source>
</evidence>
<dbReference type="PANTHER" id="PTHR36849">
    <property type="entry name" value="CYTOPLASMIC PROTEIN-RELATED"/>
    <property type="match status" value="1"/>
</dbReference>
<comment type="caution">
    <text evidence="1">The sequence shown here is derived from an EMBL/GenBank/DDBJ whole genome shotgun (WGS) entry which is preliminary data.</text>
</comment>
<dbReference type="PANTHER" id="PTHR36849:SF1">
    <property type="entry name" value="CYTOPLASMIC PROTEIN"/>
    <property type="match status" value="1"/>
</dbReference>
<evidence type="ECO:0000313" key="2">
    <source>
        <dbReference type="Proteomes" id="UP000663859"/>
    </source>
</evidence>
<dbReference type="AlphaFoldDB" id="A0A8J2BMU6"/>
<keyword evidence="2" id="KW-1185">Reference proteome</keyword>
<protein>
    <recommendedName>
        <fullName evidence="3">DUF488 domain-containing protein</fullName>
    </recommendedName>
</protein>
<gene>
    <name evidence="1" type="ORF">MPNT_100029</name>
</gene>
<dbReference type="EMBL" id="CAJNOB010000002">
    <property type="protein sequence ID" value="CAF0691387.1"/>
    <property type="molecule type" value="Genomic_DNA"/>
</dbReference>
<evidence type="ECO:0000313" key="1">
    <source>
        <dbReference type="EMBL" id="CAF0691387.1"/>
    </source>
</evidence>
<dbReference type="InterPro" id="IPR052552">
    <property type="entry name" value="YeaO-like"/>
</dbReference>
<sequence length="135" mass="15892">MRGRASCAIILNTVIRVKRVYDPPDPADGVRVLVDRVWPRGLKRTELQLDYWFPEVAPSSPLRKWFGHDPTKWEEFRQRYQKELESEEKKGVLTKLLHWAKSGSLTLLYSARDPKHNQALVLRDFLRQKLERGNP</sequence>
<organism evidence="1 2">
    <name type="scientific">Candidatus Methylacidithermus pantelleriae</name>
    <dbReference type="NCBI Taxonomy" id="2744239"/>
    <lineage>
        <taxon>Bacteria</taxon>
        <taxon>Pseudomonadati</taxon>
        <taxon>Verrucomicrobiota</taxon>
        <taxon>Methylacidiphilae</taxon>
        <taxon>Methylacidiphilales</taxon>
        <taxon>Methylacidiphilaceae</taxon>
        <taxon>Candidatus Methylacidithermus</taxon>
    </lineage>
</organism>
<dbReference type="RefSeq" id="WP_236027810.1">
    <property type="nucleotide sequence ID" value="NZ_CAJNOB010000002.1"/>
</dbReference>
<proteinExistence type="predicted"/>
<dbReference type="Pfam" id="PF22752">
    <property type="entry name" value="DUF488-N3i"/>
    <property type="match status" value="1"/>
</dbReference>
<accession>A0A8J2BMU6</accession>
<dbReference type="Proteomes" id="UP000663859">
    <property type="component" value="Unassembled WGS sequence"/>
</dbReference>
<name>A0A8J2BMU6_9BACT</name>